<gene>
    <name evidence="2" type="primary">glgP</name>
    <name evidence="2" type="ORF">ACFS7Z_14265</name>
</gene>
<evidence type="ECO:0000313" key="2">
    <source>
        <dbReference type="EMBL" id="MFD3001531.1"/>
    </source>
</evidence>
<dbReference type="Proteomes" id="UP001597641">
    <property type="component" value="Unassembled WGS sequence"/>
</dbReference>
<dbReference type="PANTHER" id="PTHR42655:SF1">
    <property type="entry name" value="GLYCOGEN PHOSPHORYLASE"/>
    <property type="match status" value="1"/>
</dbReference>
<dbReference type="Pfam" id="PF00343">
    <property type="entry name" value="Phosphorylase"/>
    <property type="match status" value="1"/>
</dbReference>
<reference evidence="3" key="1">
    <citation type="journal article" date="2019" name="Int. J. Syst. Evol. Microbiol.">
        <title>The Global Catalogue of Microorganisms (GCM) 10K type strain sequencing project: providing services to taxonomists for standard genome sequencing and annotation.</title>
        <authorList>
            <consortium name="The Broad Institute Genomics Platform"/>
            <consortium name="The Broad Institute Genome Sequencing Center for Infectious Disease"/>
            <person name="Wu L."/>
            <person name="Ma J."/>
        </authorList>
    </citation>
    <scope>NUCLEOTIDE SEQUENCE [LARGE SCALE GENOMIC DNA]</scope>
    <source>
        <strain evidence="3">KCTC 23984</strain>
    </source>
</reference>
<comment type="similarity">
    <text evidence="1">Belongs to the glycogen phosphorylase family.</text>
</comment>
<dbReference type="RefSeq" id="WP_377485722.1">
    <property type="nucleotide sequence ID" value="NZ_JBHUOX010000010.1"/>
</dbReference>
<dbReference type="SUPFAM" id="SSF53756">
    <property type="entry name" value="UDP-Glycosyltransferase/glycogen phosphorylase"/>
    <property type="match status" value="1"/>
</dbReference>
<dbReference type="EMBL" id="JBHUOX010000010">
    <property type="protein sequence ID" value="MFD3001531.1"/>
    <property type="molecule type" value="Genomic_DNA"/>
</dbReference>
<evidence type="ECO:0000313" key="3">
    <source>
        <dbReference type="Proteomes" id="UP001597641"/>
    </source>
</evidence>
<dbReference type="PANTHER" id="PTHR42655">
    <property type="entry name" value="GLYCOGEN PHOSPHORYLASE"/>
    <property type="match status" value="1"/>
</dbReference>
<proteinExistence type="inferred from homology"/>
<dbReference type="NCBIfam" id="TIGR02094">
    <property type="entry name" value="more_P_ylases"/>
    <property type="match status" value="2"/>
</dbReference>
<protein>
    <submittedName>
        <fullName evidence="2">Alpha-glucan family phosphorylase</fullName>
    </submittedName>
</protein>
<dbReference type="InterPro" id="IPR052182">
    <property type="entry name" value="Glycogen/Maltodextrin_Phosph"/>
</dbReference>
<dbReference type="Gene3D" id="3.40.50.2000">
    <property type="entry name" value="Glycogen Phosphorylase B"/>
    <property type="match status" value="2"/>
</dbReference>
<accession>A0ABW6BVG9</accession>
<evidence type="ECO:0000256" key="1">
    <source>
        <dbReference type="ARBA" id="ARBA00006047"/>
    </source>
</evidence>
<comment type="caution">
    <text evidence="2">The sequence shown here is derived from an EMBL/GenBank/DDBJ whole genome shotgun (WGS) entry which is preliminary data.</text>
</comment>
<keyword evidence="3" id="KW-1185">Reference proteome</keyword>
<name>A0ABW6BVG9_9BACT</name>
<sequence>MPSTYSRWYHPYDTNDKYTRRVAYFCMEYAIHQSLKIYSGGLGFLAGSHMRSAFDLRQNMVGIGMLWKYGYYDQERNEDQSMRPHFIQKYYNYLQDSGITVRVVVNNHPVLVKAMVLKPEVFGTAPIYFLTTDVPENDHLARTITNRLYDPEPNARIAQSIVLGIGGAKVIEALGGAEIYHMNEGHALPLAFHLYQEYGQKEEVRRRMVFTTHTPEKAGNEEHDIQMLHDMSFFNGISLDEAKELTGTNGHMFNHTLVALRLSKVANGVSQLHGEVARDMWYENEGVCEIKSITNAQNVPYWMDKNLWEAQERDKDMSLQRRKEEMKKKLFDVVADQAGKIFKPNVLTIVWARRFAAYKRADLLVRDMERFLRLVNKTDMPVQVIWAGKPYPFDHNAVSTFNKLVYISQKLDNVAVLTGYELGLSRKLKHGADVWLNTPRRPREASGTSGMSAAMNGAINFSVQDGWLPEFAHHGENSFVLPVVDTELPDELQDEEDYNNMMRILEQQVVPMYYRDRDRWVHIMKQSMRDVVPAFSSDRMAHQYYEQMYNYQSRT</sequence>
<dbReference type="InterPro" id="IPR000811">
    <property type="entry name" value="Glyco_trans_35"/>
</dbReference>
<dbReference type="InterPro" id="IPR011834">
    <property type="entry name" value="Agluc_phsphrylas"/>
</dbReference>
<organism evidence="2 3">
    <name type="scientific">Pontibacter toksunensis</name>
    <dbReference type="NCBI Taxonomy" id="1332631"/>
    <lineage>
        <taxon>Bacteria</taxon>
        <taxon>Pseudomonadati</taxon>
        <taxon>Bacteroidota</taxon>
        <taxon>Cytophagia</taxon>
        <taxon>Cytophagales</taxon>
        <taxon>Hymenobacteraceae</taxon>
        <taxon>Pontibacter</taxon>
    </lineage>
</organism>